<gene>
    <name evidence="2" type="ORF">GA0111570_1199</name>
</gene>
<evidence type="ECO:0000259" key="1">
    <source>
        <dbReference type="PROSITE" id="PS50902"/>
    </source>
</evidence>
<dbReference type="GO" id="GO:0009055">
    <property type="term" value="F:electron transfer activity"/>
    <property type="evidence" value="ECO:0007669"/>
    <property type="project" value="InterPro"/>
</dbReference>
<dbReference type="InterPro" id="IPR008254">
    <property type="entry name" value="Flavodoxin/NO_synth"/>
</dbReference>
<accession>A0A1G6IMY0</accession>
<evidence type="ECO:0000313" key="3">
    <source>
        <dbReference type="Proteomes" id="UP000199086"/>
    </source>
</evidence>
<dbReference type="RefSeq" id="WP_092613834.1">
    <property type="nucleotide sequence ID" value="NZ_FMYF01000019.1"/>
</dbReference>
<dbReference type="EMBL" id="FMYF01000019">
    <property type="protein sequence ID" value="SDC07824.1"/>
    <property type="molecule type" value="Genomic_DNA"/>
</dbReference>
<evidence type="ECO:0000313" key="2">
    <source>
        <dbReference type="EMBL" id="SDC07824.1"/>
    </source>
</evidence>
<sequence length="174" mass="18397">MSVEVIFESMFGNTRTIAEAVAEGLREGLGSRGPEATVSLVDVSQAPADLPEDVMLLVLGGPTHAFSMSRPATREDALGQAHVHDAERASTGLREWIAQARPSADVTVITFDTRVKKAFVPGSAARSAARALAAEGFARAERGETFWVADSPGPLLDGEVERARAWGVQLAARA</sequence>
<reference evidence="2 3" key="1">
    <citation type="submission" date="2016-06" db="EMBL/GenBank/DDBJ databases">
        <authorList>
            <person name="Olsen C.W."/>
            <person name="Carey S."/>
            <person name="Hinshaw L."/>
            <person name="Karasin A.I."/>
        </authorList>
    </citation>
    <scope>NUCLEOTIDE SEQUENCE [LARGE SCALE GENOMIC DNA]</scope>
    <source>
        <strain evidence="2 3">LZ-22</strain>
    </source>
</reference>
<dbReference type="STRING" id="1577474.GA0111570_1199"/>
<dbReference type="Pfam" id="PF00258">
    <property type="entry name" value="Flavodoxin_1"/>
    <property type="match status" value="1"/>
</dbReference>
<dbReference type="OrthoDB" id="3253043at2"/>
<proteinExistence type="predicted"/>
<dbReference type="Proteomes" id="UP000199086">
    <property type="component" value="Unassembled WGS sequence"/>
</dbReference>
<dbReference type="SUPFAM" id="SSF52218">
    <property type="entry name" value="Flavoproteins"/>
    <property type="match status" value="1"/>
</dbReference>
<dbReference type="PROSITE" id="PS50902">
    <property type="entry name" value="FLAVODOXIN_LIKE"/>
    <property type="match status" value="1"/>
</dbReference>
<dbReference type="PROSITE" id="PS00201">
    <property type="entry name" value="FLAVODOXIN"/>
    <property type="match status" value="1"/>
</dbReference>
<name>A0A1G6IMY0_9ACTN</name>
<feature type="domain" description="Flavodoxin-like" evidence="1">
    <location>
        <begin position="3"/>
        <end position="171"/>
    </location>
</feature>
<organism evidence="2 3">
    <name type="scientific">Raineyella antarctica</name>
    <dbReference type="NCBI Taxonomy" id="1577474"/>
    <lineage>
        <taxon>Bacteria</taxon>
        <taxon>Bacillati</taxon>
        <taxon>Actinomycetota</taxon>
        <taxon>Actinomycetes</taxon>
        <taxon>Propionibacteriales</taxon>
        <taxon>Propionibacteriaceae</taxon>
        <taxon>Raineyella</taxon>
    </lineage>
</organism>
<dbReference type="AlphaFoldDB" id="A0A1G6IMY0"/>
<dbReference type="GO" id="GO:0010181">
    <property type="term" value="F:FMN binding"/>
    <property type="evidence" value="ECO:0007669"/>
    <property type="project" value="InterPro"/>
</dbReference>
<protein>
    <recommendedName>
        <fullName evidence="1">Flavodoxin-like domain-containing protein</fullName>
    </recommendedName>
</protein>
<dbReference type="InterPro" id="IPR029039">
    <property type="entry name" value="Flavoprotein-like_sf"/>
</dbReference>
<dbReference type="Gene3D" id="3.40.50.360">
    <property type="match status" value="1"/>
</dbReference>
<keyword evidence="3" id="KW-1185">Reference proteome</keyword>
<dbReference type="InterPro" id="IPR001226">
    <property type="entry name" value="Flavodoxin_CS"/>
</dbReference>